<keyword evidence="1" id="KW-0131">Cell cycle</keyword>
<dbReference type="AlphaFoldDB" id="A0AAE4ANY8"/>
<dbReference type="Proteomes" id="UP001238163">
    <property type="component" value="Unassembled WGS sequence"/>
</dbReference>
<gene>
    <name evidence="1" type="ORF">J3R75_001515</name>
</gene>
<sequence>MTFRDFMLVVVLLALAAVAVVVLAPPLAEVRRLRQEIADLQEKQKDQDERFVLMRQEMDDLQRGDPRAIERVAREKFGYCRPGEEIIHMD</sequence>
<accession>A0AAE4ANY8</accession>
<dbReference type="Pfam" id="PF04977">
    <property type="entry name" value="DivIC"/>
    <property type="match status" value="1"/>
</dbReference>
<dbReference type="GO" id="GO:0051301">
    <property type="term" value="P:cell division"/>
    <property type="evidence" value="ECO:0007669"/>
    <property type="project" value="UniProtKB-KW"/>
</dbReference>
<proteinExistence type="predicted"/>
<protein>
    <submittedName>
        <fullName evidence="1">Cell division protein FtsB</fullName>
    </submittedName>
</protein>
<dbReference type="InterPro" id="IPR007060">
    <property type="entry name" value="FtsL/DivIC"/>
</dbReference>
<keyword evidence="1" id="KW-0132">Cell division</keyword>
<reference evidence="1" key="1">
    <citation type="submission" date="2023-07" db="EMBL/GenBank/DDBJ databases">
        <title>Genomic Encyclopedia of Type Strains, Phase IV (KMG-IV): sequencing the most valuable type-strain genomes for metagenomic binning, comparative biology and taxonomic classification.</title>
        <authorList>
            <person name="Goeker M."/>
        </authorList>
    </citation>
    <scope>NUCLEOTIDE SEQUENCE</scope>
    <source>
        <strain evidence="1">DSM 24202</strain>
    </source>
</reference>
<organism evidence="1 2">
    <name type="scientific">Oligosphaera ethanolica</name>
    <dbReference type="NCBI Taxonomy" id="760260"/>
    <lineage>
        <taxon>Bacteria</taxon>
        <taxon>Pseudomonadati</taxon>
        <taxon>Lentisphaerota</taxon>
        <taxon>Oligosphaeria</taxon>
        <taxon>Oligosphaerales</taxon>
        <taxon>Oligosphaeraceae</taxon>
        <taxon>Oligosphaera</taxon>
    </lineage>
</organism>
<comment type="caution">
    <text evidence="1">The sequence shown here is derived from an EMBL/GenBank/DDBJ whole genome shotgun (WGS) entry which is preliminary data.</text>
</comment>
<evidence type="ECO:0000313" key="1">
    <source>
        <dbReference type="EMBL" id="MDQ0289408.1"/>
    </source>
</evidence>
<evidence type="ECO:0000313" key="2">
    <source>
        <dbReference type="Proteomes" id="UP001238163"/>
    </source>
</evidence>
<dbReference type="EMBL" id="JAUSVL010000001">
    <property type="protein sequence ID" value="MDQ0289408.1"/>
    <property type="molecule type" value="Genomic_DNA"/>
</dbReference>
<dbReference type="RefSeq" id="WP_307260827.1">
    <property type="nucleotide sequence ID" value="NZ_JAUSVL010000001.1"/>
</dbReference>
<keyword evidence="2" id="KW-1185">Reference proteome</keyword>
<name>A0AAE4ANY8_9BACT</name>